<comment type="caution">
    <text evidence="2">The sequence shown here is derived from an EMBL/GenBank/DDBJ whole genome shotgun (WGS) entry which is preliminary data.</text>
</comment>
<evidence type="ECO:0008006" key="4">
    <source>
        <dbReference type="Google" id="ProtNLM"/>
    </source>
</evidence>
<evidence type="ECO:0000313" key="3">
    <source>
        <dbReference type="Proteomes" id="UP001283361"/>
    </source>
</evidence>
<dbReference type="InterPro" id="IPR009091">
    <property type="entry name" value="RCC1/BLIP-II"/>
</dbReference>
<name>A0AAE1E6Z1_9GAST</name>
<evidence type="ECO:0000313" key="2">
    <source>
        <dbReference type="EMBL" id="KAK3796217.1"/>
    </source>
</evidence>
<evidence type="ECO:0000256" key="1">
    <source>
        <dbReference type="PROSITE-ProRule" id="PRU00235"/>
    </source>
</evidence>
<protein>
    <recommendedName>
        <fullName evidence="4">RCC1 domain-containing protein 1</fullName>
    </recommendedName>
</protein>
<dbReference type="Proteomes" id="UP001283361">
    <property type="component" value="Unassembled WGS sequence"/>
</dbReference>
<dbReference type="InterPro" id="IPR052830">
    <property type="entry name" value="RCC1_domain-containing"/>
</dbReference>
<dbReference type="EMBL" id="JAWDGP010000900">
    <property type="protein sequence ID" value="KAK3796217.1"/>
    <property type="molecule type" value="Genomic_DNA"/>
</dbReference>
<feature type="repeat" description="RCC1" evidence="1">
    <location>
        <begin position="212"/>
        <end position="263"/>
    </location>
</feature>
<dbReference type="PANTHER" id="PTHR46849:SF1">
    <property type="entry name" value="RCC1 DOMAIN-CONTAINING PROTEIN 1"/>
    <property type="match status" value="1"/>
</dbReference>
<dbReference type="Pfam" id="PF00415">
    <property type="entry name" value="RCC1"/>
    <property type="match status" value="2"/>
</dbReference>
<dbReference type="PROSITE" id="PS50012">
    <property type="entry name" value="RCC1_3"/>
    <property type="match status" value="2"/>
</dbReference>
<feature type="repeat" description="RCC1" evidence="1">
    <location>
        <begin position="264"/>
        <end position="327"/>
    </location>
</feature>
<dbReference type="PROSITE" id="PS00626">
    <property type="entry name" value="RCC1_2"/>
    <property type="match status" value="1"/>
</dbReference>
<dbReference type="Gene3D" id="2.130.10.30">
    <property type="entry name" value="Regulator of chromosome condensation 1/beta-lactamase-inhibitor protein II"/>
    <property type="match status" value="1"/>
</dbReference>
<dbReference type="SUPFAM" id="SSF50985">
    <property type="entry name" value="RCC1/BLIP-II"/>
    <property type="match status" value="1"/>
</dbReference>
<organism evidence="2 3">
    <name type="scientific">Elysia crispata</name>
    <name type="common">lettuce slug</name>
    <dbReference type="NCBI Taxonomy" id="231223"/>
    <lineage>
        <taxon>Eukaryota</taxon>
        <taxon>Metazoa</taxon>
        <taxon>Spiralia</taxon>
        <taxon>Lophotrochozoa</taxon>
        <taxon>Mollusca</taxon>
        <taxon>Gastropoda</taxon>
        <taxon>Heterobranchia</taxon>
        <taxon>Euthyneura</taxon>
        <taxon>Panpulmonata</taxon>
        <taxon>Sacoglossa</taxon>
        <taxon>Placobranchoidea</taxon>
        <taxon>Plakobranchidae</taxon>
        <taxon>Elysia</taxon>
    </lineage>
</organism>
<dbReference type="InterPro" id="IPR000408">
    <property type="entry name" value="Reg_chr_condens"/>
</dbReference>
<gene>
    <name evidence="2" type="ORF">RRG08_006788</name>
</gene>
<accession>A0AAE1E6Z1</accession>
<dbReference type="AlphaFoldDB" id="A0AAE1E6Z1"/>
<dbReference type="PANTHER" id="PTHR46849">
    <property type="entry name" value="RCC1 DOMAIN-CONTAINING PROTEIN 1"/>
    <property type="match status" value="1"/>
</dbReference>
<proteinExistence type="predicted"/>
<dbReference type="PRINTS" id="PR00633">
    <property type="entry name" value="RCCNDNSATION"/>
</dbReference>
<sequence length="363" mass="39874">MVFTLYGCGYNGFKQISGFRQVSLDGWATNCERNNVSKHDEMPAVLSPITWLLLHENIQVQNVVFSWAHIAVVLTKDGEMMSVIAGCLNPTSPTASKVYGEVVCATESHFVLRQNGKKEPCFESLCGENFQPKPLVMKEHDQAVTSVFHVNASHNDLYYTRGNLEFGRLTSQQMDEGEKFPKVVCLCPLDMSLRIDRISCGREHVLLLSSFGCVYSFGLGSRGQLGHGDVEMETTPRLIEALEGVRMQDVQAGGWHSASVSESGDVYTWGWNESGQLGIASLGPNNTRDGHCQLGLLTEPECVTLPSEAPIMAVACGSRHTLVVSGAQLAHCLTLHLRRDVRDGPKGKNFGIGRTRTFLGDRL</sequence>
<keyword evidence="3" id="KW-1185">Reference proteome</keyword>
<reference evidence="2" key="1">
    <citation type="journal article" date="2023" name="G3 (Bethesda)">
        <title>A reference genome for the long-term kleptoplast-retaining sea slug Elysia crispata morphotype clarki.</title>
        <authorList>
            <person name="Eastman K.E."/>
            <person name="Pendleton A.L."/>
            <person name="Shaikh M.A."/>
            <person name="Suttiyut T."/>
            <person name="Ogas R."/>
            <person name="Tomko P."/>
            <person name="Gavelis G."/>
            <person name="Widhalm J.R."/>
            <person name="Wisecaver J.H."/>
        </authorList>
    </citation>
    <scope>NUCLEOTIDE SEQUENCE</scope>
    <source>
        <strain evidence="2">ECLA1</strain>
    </source>
</reference>